<dbReference type="PRINTS" id="PR00786">
    <property type="entry name" value="NEPRILYSIN"/>
</dbReference>
<gene>
    <name evidence="9" type="ORF">GSLYS_00015088001</name>
</gene>
<dbReference type="PANTHER" id="PTHR11733">
    <property type="entry name" value="ZINC METALLOPROTEASE FAMILY M13 NEPRILYSIN-RELATED"/>
    <property type="match status" value="1"/>
</dbReference>
<dbReference type="Pfam" id="PF05649">
    <property type="entry name" value="Peptidase_M13_N"/>
    <property type="match status" value="1"/>
</dbReference>
<keyword evidence="2" id="KW-0645">Protease</keyword>
<dbReference type="InterPro" id="IPR000718">
    <property type="entry name" value="Peptidase_M13"/>
</dbReference>
<keyword evidence="5" id="KW-0862">Zinc</keyword>
<dbReference type="GO" id="GO:0016485">
    <property type="term" value="P:protein processing"/>
    <property type="evidence" value="ECO:0007669"/>
    <property type="project" value="TreeGrafter"/>
</dbReference>
<dbReference type="SUPFAM" id="SSF55486">
    <property type="entry name" value="Metalloproteases ('zincins'), catalytic domain"/>
    <property type="match status" value="1"/>
</dbReference>
<dbReference type="InterPro" id="IPR008753">
    <property type="entry name" value="Peptidase_M13_N"/>
</dbReference>
<accession>A0AAV2I471</accession>
<dbReference type="Pfam" id="PF01431">
    <property type="entry name" value="Peptidase_M13"/>
    <property type="match status" value="1"/>
</dbReference>
<evidence type="ECO:0000313" key="10">
    <source>
        <dbReference type="Proteomes" id="UP001497497"/>
    </source>
</evidence>
<dbReference type="GO" id="GO:0046872">
    <property type="term" value="F:metal ion binding"/>
    <property type="evidence" value="ECO:0007669"/>
    <property type="project" value="UniProtKB-KW"/>
</dbReference>
<evidence type="ECO:0000256" key="4">
    <source>
        <dbReference type="ARBA" id="ARBA00022801"/>
    </source>
</evidence>
<evidence type="ECO:0000259" key="8">
    <source>
        <dbReference type="Pfam" id="PF05649"/>
    </source>
</evidence>
<evidence type="ECO:0000256" key="5">
    <source>
        <dbReference type="ARBA" id="ARBA00022833"/>
    </source>
</evidence>
<reference evidence="9 10" key="1">
    <citation type="submission" date="2024-04" db="EMBL/GenBank/DDBJ databases">
        <authorList>
            <consortium name="Genoscope - CEA"/>
            <person name="William W."/>
        </authorList>
    </citation>
    <scope>NUCLEOTIDE SEQUENCE [LARGE SCALE GENOMIC DNA]</scope>
</reference>
<dbReference type="Gene3D" id="1.10.1380.10">
    <property type="entry name" value="Neutral endopeptidase , domain2"/>
    <property type="match status" value="1"/>
</dbReference>
<dbReference type="InterPro" id="IPR018497">
    <property type="entry name" value="Peptidase_M13_C"/>
</dbReference>
<evidence type="ECO:0000256" key="6">
    <source>
        <dbReference type="ARBA" id="ARBA00023049"/>
    </source>
</evidence>
<keyword evidence="10" id="KW-1185">Reference proteome</keyword>
<organism evidence="9 10">
    <name type="scientific">Lymnaea stagnalis</name>
    <name type="common">Great pond snail</name>
    <name type="synonym">Helix stagnalis</name>
    <dbReference type="NCBI Taxonomy" id="6523"/>
    <lineage>
        <taxon>Eukaryota</taxon>
        <taxon>Metazoa</taxon>
        <taxon>Spiralia</taxon>
        <taxon>Lophotrochozoa</taxon>
        <taxon>Mollusca</taxon>
        <taxon>Gastropoda</taxon>
        <taxon>Heterobranchia</taxon>
        <taxon>Euthyneura</taxon>
        <taxon>Panpulmonata</taxon>
        <taxon>Hygrophila</taxon>
        <taxon>Lymnaeoidea</taxon>
        <taxon>Lymnaeidae</taxon>
        <taxon>Lymnaea</taxon>
    </lineage>
</organism>
<proteinExistence type="predicted"/>
<evidence type="ECO:0000259" key="7">
    <source>
        <dbReference type="Pfam" id="PF01431"/>
    </source>
</evidence>
<dbReference type="InterPro" id="IPR024079">
    <property type="entry name" value="MetalloPept_cat_dom_sf"/>
</dbReference>
<dbReference type="EMBL" id="CAXITT010000435">
    <property type="protein sequence ID" value="CAL1541482.1"/>
    <property type="molecule type" value="Genomic_DNA"/>
</dbReference>
<protein>
    <submittedName>
        <fullName evidence="9">Uncharacterized protein</fullName>
    </submittedName>
</protein>
<evidence type="ECO:0000256" key="3">
    <source>
        <dbReference type="ARBA" id="ARBA00022723"/>
    </source>
</evidence>
<evidence type="ECO:0000313" key="9">
    <source>
        <dbReference type="EMBL" id="CAL1541482.1"/>
    </source>
</evidence>
<dbReference type="AlphaFoldDB" id="A0AAV2I471"/>
<sequence length="480" mass="54452">MAMFEPGDEFLELAVALGGDQLTAKGKLKQLVNFTIDLLRAQTPKAPNHCYNFNSSKLVSMKDLQHKMGTWLNLRVYLNDLFGGADFPMETPIYTSDPAYFGALDNIIKKYDKEVQANYLVLRVIFFLKDILHLPPKAGRGSRREKPCFEKTLHFFGVAAVALYAEQVFKLSNKPKITTMAEHIKQQMIATLGDTPWLEARVKERLVEKARNLSFDLGYPDWITDASRLDDHYGKITVDGGDFLKTTLHAMEEMVRSSHTKNLTPTPQRIDVLHHGAMILDASTNTVFLTVNRFQPPVYGPNFPSSFVYGSLGVILGHEVTHAFDNMFVKWDENGLPLDIWTQKSDEEFTKRTECLVDQYNARTYYGVHLNGSLTLQENICDNNGVRLAFKAYKAHHAESSEPILPGLNLTDDQLFFLGFSQVFCLRGREGTNAKQVYTYHSPYPFRTNVSLANYEDFAKAFNCPVNSNMNPVKKCAVWE</sequence>
<comment type="caution">
    <text evidence="9">The sequence shown here is derived from an EMBL/GenBank/DDBJ whole genome shotgun (WGS) entry which is preliminary data.</text>
</comment>
<keyword evidence="6" id="KW-0482">Metalloprotease</keyword>
<dbReference type="GO" id="GO:0004222">
    <property type="term" value="F:metalloendopeptidase activity"/>
    <property type="evidence" value="ECO:0007669"/>
    <property type="project" value="InterPro"/>
</dbReference>
<evidence type="ECO:0000256" key="1">
    <source>
        <dbReference type="ARBA" id="ARBA00001947"/>
    </source>
</evidence>
<dbReference type="InterPro" id="IPR042089">
    <property type="entry name" value="Peptidase_M13_dom_2"/>
</dbReference>
<evidence type="ECO:0000256" key="2">
    <source>
        <dbReference type="ARBA" id="ARBA00022670"/>
    </source>
</evidence>
<dbReference type="PROSITE" id="PS51885">
    <property type="entry name" value="NEPRILYSIN"/>
    <property type="match status" value="1"/>
</dbReference>
<name>A0AAV2I471_LYMST</name>
<dbReference type="GO" id="GO:0005886">
    <property type="term" value="C:plasma membrane"/>
    <property type="evidence" value="ECO:0007669"/>
    <property type="project" value="TreeGrafter"/>
</dbReference>
<dbReference type="Proteomes" id="UP001497497">
    <property type="component" value="Unassembled WGS sequence"/>
</dbReference>
<dbReference type="Gene3D" id="3.40.390.10">
    <property type="entry name" value="Collagenase (Catalytic Domain)"/>
    <property type="match status" value="1"/>
</dbReference>
<keyword evidence="4" id="KW-0378">Hydrolase</keyword>
<feature type="domain" description="Peptidase M13 N-terminal" evidence="8">
    <location>
        <begin position="13"/>
        <end position="220"/>
    </location>
</feature>
<keyword evidence="3" id="KW-0479">Metal-binding</keyword>
<feature type="domain" description="Peptidase M13 C-terminal" evidence="7">
    <location>
        <begin position="283"/>
        <end position="478"/>
    </location>
</feature>
<dbReference type="PANTHER" id="PTHR11733:SF232">
    <property type="entry name" value="NEPRILYSIN METALLOPEPTIDASE FAMILY"/>
    <property type="match status" value="1"/>
</dbReference>
<dbReference type="CDD" id="cd08662">
    <property type="entry name" value="M13"/>
    <property type="match status" value="1"/>
</dbReference>
<comment type="cofactor">
    <cofactor evidence="1">
        <name>Zn(2+)</name>
        <dbReference type="ChEBI" id="CHEBI:29105"/>
    </cofactor>
</comment>